<comment type="similarity">
    <text evidence="2 5">Belongs to the AlaDH/PNT family.</text>
</comment>
<dbReference type="Pfam" id="PF01262">
    <property type="entry name" value="AlaDh_PNT_C"/>
    <property type="match status" value="1"/>
</dbReference>
<dbReference type="PANTHER" id="PTHR42795:SF1">
    <property type="entry name" value="ALANINE DEHYDROGENASE"/>
    <property type="match status" value="1"/>
</dbReference>
<dbReference type="EC" id="1.4.1.1" evidence="3 5"/>
<dbReference type="SUPFAM" id="SSF52283">
    <property type="entry name" value="Formate/glycerate dehydrogenase catalytic domain-like"/>
    <property type="match status" value="1"/>
</dbReference>
<dbReference type="EMBL" id="BOOB01000002">
    <property type="protein sequence ID" value="GIH29995.1"/>
    <property type="molecule type" value="Genomic_DNA"/>
</dbReference>
<reference evidence="8 9" key="1">
    <citation type="submission" date="2021-01" db="EMBL/GenBank/DDBJ databases">
        <title>Whole genome shotgun sequence of Microbispora amethystogenes NBRC 101907.</title>
        <authorList>
            <person name="Komaki H."/>
            <person name="Tamura T."/>
        </authorList>
    </citation>
    <scope>NUCLEOTIDE SEQUENCE [LARGE SCALE GENOMIC DNA]</scope>
    <source>
        <strain evidence="8 9">NBRC 101907</strain>
    </source>
</reference>
<dbReference type="InterPro" id="IPR008141">
    <property type="entry name" value="Ala_DH"/>
</dbReference>
<dbReference type="PANTHER" id="PTHR42795">
    <property type="entry name" value="ALANINE DEHYDROGENASE"/>
    <property type="match status" value="1"/>
</dbReference>
<evidence type="ECO:0000256" key="1">
    <source>
        <dbReference type="ARBA" id="ARBA00005206"/>
    </source>
</evidence>
<dbReference type="InterPro" id="IPR007698">
    <property type="entry name" value="AlaDH/PNT_NAD(H)-bd"/>
</dbReference>
<evidence type="ECO:0000256" key="3">
    <source>
        <dbReference type="ARBA" id="ARBA00012897"/>
    </source>
</evidence>
<keyword evidence="5" id="KW-0520">NAD</keyword>
<dbReference type="InterPro" id="IPR007886">
    <property type="entry name" value="AlaDH/PNT_N"/>
</dbReference>
<comment type="function">
    <text evidence="5">Catalyzes the reversible reductive amination of pyruvate to L-alanine.</text>
</comment>
<dbReference type="InterPro" id="IPR036291">
    <property type="entry name" value="NAD(P)-bd_dom_sf"/>
</dbReference>
<sequence length="390" mass="41408">MVLVVRCQGKHGERTVDYMKVGVPREIKTHEYRVALTPAGVNEFVRKGHQVVVEQDAGRGSAIPDEDFASAGAVVLDSADEVWAEGDLILKVKEPEPEEYPRMREGQVLFTYLHLAASEPCTRAMLESGVTGIAYETVQLPDRTLPLLAPMSEVAGRLAPQVGAYHLMRQGGGRGVLMSGVPGTYPAKVVVIGAGVSGMNAAAVAVGMRAQVLLLDRDVDRLRQADLVFRGNCQTIASNAYEVERAVVDADLVVGAVLVPGAKAPTLVSNDLVARMKPGSVLVDISVDQGGCFEDSRPTTHADPVYRVHGSVFYCVANMPGAVPHTSTYALTNVTLPYALSIADLGWRGALTADPALALGLSTHQGHLTSRPVAEAHGLEAVPVDRVLVP</sequence>
<proteinExistence type="inferred from homology"/>
<evidence type="ECO:0000313" key="8">
    <source>
        <dbReference type="EMBL" id="GIH29995.1"/>
    </source>
</evidence>
<evidence type="ECO:0000256" key="4">
    <source>
        <dbReference type="ARBA" id="ARBA00023002"/>
    </source>
</evidence>
<comment type="caution">
    <text evidence="8">The sequence shown here is derived from an EMBL/GenBank/DDBJ whole genome shotgun (WGS) entry which is preliminary data.</text>
</comment>
<dbReference type="SMART" id="SM01003">
    <property type="entry name" value="AlaDh_PNT_N"/>
    <property type="match status" value="1"/>
</dbReference>
<evidence type="ECO:0000259" key="6">
    <source>
        <dbReference type="SMART" id="SM01002"/>
    </source>
</evidence>
<dbReference type="Proteomes" id="UP000651728">
    <property type="component" value="Unassembled WGS sequence"/>
</dbReference>
<evidence type="ECO:0000256" key="5">
    <source>
        <dbReference type="PIRNR" id="PIRNR000183"/>
    </source>
</evidence>
<evidence type="ECO:0000256" key="2">
    <source>
        <dbReference type="ARBA" id="ARBA00005689"/>
    </source>
</evidence>
<gene>
    <name evidence="8" type="ORF">Mam01_01590</name>
</gene>
<dbReference type="CDD" id="cd05305">
    <property type="entry name" value="L-AlaDH"/>
    <property type="match status" value="1"/>
</dbReference>
<dbReference type="Gene3D" id="3.40.50.720">
    <property type="entry name" value="NAD(P)-binding Rossmann-like Domain"/>
    <property type="match status" value="2"/>
</dbReference>
<dbReference type="NCBIfam" id="TIGR00518">
    <property type="entry name" value="alaDH"/>
    <property type="match status" value="1"/>
</dbReference>
<protein>
    <recommendedName>
        <fullName evidence="3 5">Alanine dehydrogenase</fullName>
        <ecNumber evidence="3 5">1.4.1.1</ecNumber>
    </recommendedName>
</protein>
<keyword evidence="9" id="KW-1185">Reference proteome</keyword>
<feature type="domain" description="Alanine dehydrogenase/pyridine nucleotide transhydrogenase N-terminal" evidence="7">
    <location>
        <begin position="22"/>
        <end position="155"/>
    </location>
</feature>
<dbReference type="SMART" id="SM01002">
    <property type="entry name" value="AlaDh_PNT_C"/>
    <property type="match status" value="1"/>
</dbReference>
<dbReference type="PIRSF" id="PIRSF000183">
    <property type="entry name" value="Alanine_dh"/>
    <property type="match status" value="1"/>
</dbReference>
<keyword evidence="4 5" id="KW-0560">Oxidoreductase</keyword>
<comment type="catalytic activity">
    <reaction evidence="5">
        <text>L-alanine + NAD(+) + H2O = pyruvate + NH4(+) + NADH + H(+)</text>
        <dbReference type="Rhea" id="RHEA:18405"/>
        <dbReference type="ChEBI" id="CHEBI:15361"/>
        <dbReference type="ChEBI" id="CHEBI:15377"/>
        <dbReference type="ChEBI" id="CHEBI:15378"/>
        <dbReference type="ChEBI" id="CHEBI:28938"/>
        <dbReference type="ChEBI" id="CHEBI:57540"/>
        <dbReference type="ChEBI" id="CHEBI:57945"/>
        <dbReference type="ChEBI" id="CHEBI:57972"/>
        <dbReference type="EC" id="1.4.1.1"/>
    </reaction>
</comment>
<comment type="pathway">
    <text evidence="1 5">Amino-acid degradation; L-alanine degradation via dehydrogenase pathway; NH(3) and pyruvate from L-alanine: step 1/1.</text>
</comment>
<accession>A0ABQ4F5C0</accession>
<feature type="domain" description="Alanine dehydrogenase/pyridine nucleotide transhydrogenase NAD(H)-binding" evidence="6">
    <location>
        <begin position="167"/>
        <end position="315"/>
    </location>
</feature>
<dbReference type="SUPFAM" id="SSF51735">
    <property type="entry name" value="NAD(P)-binding Rossmann-fold domains"/>
    <property type="match status" value="1"/>
</dbReference>
<evidence type="ECO:0000313" key="9">
    <source>
        <dbReference type="Proteomes" id="UP000651728"/>
    </source>
</evidence>
<organism evidence="8 9">
    <name type="scientific">Microbispora amethystogenes</name>
    <dbReference type="NCBI Taxonomy" id="1427754"/>
    <lineage>
        <taxon>Bacteria</taxon>
        <taxon>Bacillati</taxon>
        <taxon>Actinomycetota</taxon>
        <taxon>Actinomycetes</taxon>
        <taxon>Streptosporangiales</taxon>
        <taxon>Streptosporangiaceae</taxon>
        <taxon>Microbispora</taxon>
    </lineage>
</organism>
<dbReference type="Pfam" id="PF05222">
    <property type="entry name" value="AlaDh_PNT_N"/>
    <property type="match status" value="1"/>
</dbReference>
<name>A0ABQ4F5C0_9ACTN</name>
<evidence type="ECO:0000259" key="7">
    <source>
        <dbReference type="SMART" id="SM01003"/>
    </source>
</evidence>